<organism evidence="7 8">
    <name type="scientific">Brachybacterium sacelli</name>
    <dbReference type="NCBI Taxonomy" id="173364"/>
    <lineage>
        <taxon>Bacteria</taxon>
        <taxon>Bacillati</taxon>
        <taxon>Actinomycetota</taxon>
        <taxon>Actinomycetes</taxon>
        <taxon>Micrococcales</taxon>
        <taxon>Dermabacteraceae</taxon>
        <taxon>Brachybacterium</taxon>
    </lineage>
</organism>
<dbReference type="SUPFAM" id="SSF53756">
    <property type="entry name" value="UDP-Glycosyltransferase/glycogen phosphorylase"/>
    <property type="match status" value="1"/>
</dbReference>
<dbReference type="PANTHER" id="PTHR45947">
    <property type="entry name" value="SULFOQUINOVOSYL TRANSFERASE SQD2"/>
    <property type="match status" value="1"/>
</dbReference>
<feature type="domain" description="Glycosyltransferase subfamily 4-like N-terminal" evidence="6">
    <location>
        <begin position="87"/>
        <end position="185"/>
    </location>
</feature>
<dbReference type="InterPro" id="IPR028098">
    <property type="entry name" value="Glyco_trans_4-like_N"/>
</dbReference>
<evidence type="ECO:0000313" key="8">
    <source>
        <dbReference type="Proteomes" id="UP001519290"/>
    </source>
</evidence>
<dbReference type="Pfam" id="PF00534">
    <property type="entry name" value="Glycos_transf_1"/>
    <property type="match status" value="1"/>
</dbReference>
<evidence type="ECO:0000256" key="3">
    <source>
        <dbReference type="ARBA" id="ARBA00022679"/>
    </source>
</evidence>
<keyword evidence="2 7" id="KW-0328">Glycosyltransferase</keyword>
<name>A0ABS4X3N4_9MICO</name>
<comment type="caution">
    <text evidence="7">The sequence shown here is derived from an EMBL/GenBank/DDBJ whole genome shotgun (WGS) entry which is preliminary data.</text>
</comment>
<reference evidence="7 8" key="1">
    <citation type="submission" date="2021-03" db="EMBL/GenBank/DDBJ databases">
        <title>Sequencing the genomes of 1000 actinobacteria strains.</title>
        <authorList>
            <person name="Klenk H.-P."/>
        </authorList>
    </citation>
    <scope>NUCLEOTIDE SEQUENCE [LARGE SCALE GENOMIC DNA]</scope>
    <source>
        <strain evidence="7 8">DSM 14566</strain>
    </source>
</reference>
<dbReference type="InterPro" id="IPR001296">
    <property type="entry name" value="Glyco_trans_1"/>
</dbReference>
<keyword evidence="8" id="KW-1185">Reference proteome</keyword>
<protein>
    <recommendedName>
        <fullName evidence="1">D-inositol 3-phosphate glycosyltransferase</fullName>
    </recommendedName>
</protein>
<dbReference type="RefSeq" id="WP_245354085.1">
    <property type="nucleotide sequence ID" value="NZ_BAAAJW010000003.1"/>
</dbReference>
<dbReference type="PANTHER" id="PTHR45947:SF3">
    <property type="entry name" value="SULFOQUINOVOSYL TRANSFERASE SQD2"/>
    <property type="match status" value="1"/>
</dbReference>
<proteinExistence type="predicted"/>
<accession>A0ABS4X3N4</accession>
<dbReference type="EMBL" id="JAGIOD010000001">
    <property type="protein sequence ID" value="MBP2382344.1"/>
    <property type="molecule type" value="Genomic_DNA"/>
</dbReference>
<gene>
    <name evidence="7" type="ORF">JOF43_002301</name>
</gene>
<dbReference type="InterPro" id="IPR050194">
    <property type="entry name" value="Glycosyltransferase_grp1"/>
</dbReference>
<evidence type="ECO:0000313" key="7">
    <source>
        <dbReference type="EMBL" id="MBP2382344.1"/>
    </source>
</evidence>
<evidence type="ECO:0000256" key="1">
    <source>
        <dbReference type="ARBA" id="ARBA00021292"/>
    </source>
</evidence>
<evidence type="ECO:0000256" key="2">
    <source>
        <dbReference type="ARBA" id="ARBA00022676"/>
    </source>
</evidence>
<dbReference type="Pfam" id="PF13439">
    <property type="entry name" value="Glyco_transf_4"/>
    <property type="match status" value="1"/>
</dbReference>
<evidence type="ECO:0000256" key="4">
    <source>
        <dbReference type="SAM" id="MobiDB-lite"/>
    </source>
</evidence>
<dbReference type="GO" id="GO:0047257">
    <property type="term" value="F:diglucosyl diacylglycerol synthase activity"/>
    <property type="evidence" value="ECO:0007669"/>
    <property type="project" value="UniProtKB-EC"/>
</dbReference>
<keyword evidence="3 7" id="KW-0808">Transferase</keyword>
<feature type="domain" description="Glycosyl transferase family 1" evidence="5">
    <location>
        <begin position="195"/>
        <end position="348"/>
    </location>
</feature>
<evidence type="ECO:0000259" key="6">
    <source>
        <dbReference type="Pfam" id="PF13439"/>
    </source>
</evidence>
<sequence length="418" mass="46290">MYMKTRAVRRPRRPWERAARRLEKTLHSVLPGRQPRRNVRAGEPLRVLMPRGLSSLARESGIGAAMRHQETAVLSLGHRVVTNPLRPFDVVHLNTPFPDTPLIARWARVWRRPVLMWAHSTEDDFRDSFPGANALAPTFRRWIAHLYRRGDAVVTPSEYSRELIAAPKYGISAPVHVLSNGVDTTFFRPDPSARARLRESLGLPEDATVVLSVGMQLVRKGILDWVEVARRLPEVTFVWYGRTDERLLTADVQRALATAPANALFPGYVSAEQLRESYCGADAFCFLTKEETEGIVLWEALACEVPALVRAIPLYRDRMPDGVLTHQVAGDGPGFAGDVAAHLSALLAGELKDLTAAGRRAAQDVDLGQVARDLQEIYRVTGVRPHRRTRTLSADAGGATARALPPRAAGDARPDAVR</sequence>
<dbReference type="Proteomes" id="UP001519290">
    <property type="component" value="Unassembled WGS sequence"/>
</dbReference>
<evidence type="ECO:0000259" key="5">
    <source>
        <dbReference type="Pfam" id="PF00534"/>
    </source>
</evidence>
<feature type="region of interest" description="Disordered" evidence="4">
    <location>
        <begin position="389"/>
        <end position="418"/>
    </location>
</feature>
<dbReference type="Gene3D" id="3.40.50.2000">
    <property type="entry name" value="Glycogen Phosphorylase B"/>
    <property type="match status" value="2"/>
</dbReference>